<dbReference type="InterPro" id="IPR002036">
    <property type="entry name" value="YbeY"/>
</dbReference>
<dbReference type="GO" id="GO:0006364">
    <property type="term" value="P:rRNA processing"/>
    <property type="evidence" value="ECO:0007669"/>
    <property type="project" value="InterPro"/>
</dbReference>
<evidence type="ECO:0000256" key="1">
    <source>
        <dbReference type="ARBA" id="ARBA00001947"/>
    </source>
</evidence>
<evidence type="ECO:0000256" key="2">
    <source>
        <dbReference type="ARBA" id="ARBA00010875"/>
    </source>
</evidence>
<organism evidence="8 9">
    <name type="scientific">Candidatus Roizmanbacteria bacterium RIFCSPHIGHO2_01_FULL_39_24</name>
    <dbReference type="NCBI Taxonomy" id="1802032"/>
    <lineage>
        <taxon>Bacteria</taxon>
        <taxon>Candidatus Roizmaniibacteriota</taxon>
    </lineage>
</organism>
<dbReference type="EMBL" id="MFZH01000048">
    <property type="protein sequence ID" value="OGK17250.1"/>
    <property type="molecule type" value="Genomic_DNA"/>
</dbReference>
<dbReference type="GO" id="GO:0004222">
    <property type="term" value="F:metalloendopeptidase activity"/>
    <property type="evidence" value="ECO:0007669"/>
    <property type="project" value="InterPro"/>
</dbReference>
<evidence type="ECO:0000256" key="5">
    <source>
        <dbReference type="ARBA" id="ARBA00022759"/>
    </source>
</evidence>
<keyword evidence="4" id="KW-0479">Metal-binding</keyword>
<reference evidence="8 9" key="1">
    <citation type="journal article" date="2016" name="Nat. Commun.">
        <title>Thousands of microbial genomes shed light on interconnected biogeochemical processes in an aquifer system.</title>
        <authorList>
            <person name="Anantharaman K."/>
            <person name="Brown C.T."/>
            <person name="Hug L.A."/>
            <person name="Sharon I."/>
            <person name="Castelle C.J."/>
            <person name="Probst A.J."/>
            <person name="Thomas B.C."/>
            <person name="Singh A."/>
            <person name="Wilkins M.J."/>
            <person name="Karaoz U."/>
            <person name="Brodie E.L."/>
            <person name="Williams K.H."/>
            <person name="Hubbard S.S."/>
            <person name="Banfield J.F."/>
        </authorList>
    </citation>
    <scope>NUCLEOTIDE SEQUENCE [LARGE SCALE GENOMIC DNA]</scope>
</reference>
<evidence type="ECO:0000256" key="6">
    <source>
        <dbReference type="ARBA" id="ARBA00022801"/>
    </source>
</evidence>
<dbReference type="InterPro" id="IPR023091">
    <property type="entry name" value="MetalPrtase_cat_dom_sf_prd"/>
</dbReference>
<keyword evidence="5" id="KW-0255">Endonuclease</keyword>
<name>A0A1F7GE76_9BACT</name>
<evidence type="ECO:0000256" key="7">
    <source>
        <dbReference type="ARBA" id="ARBA00022833"/>
    </source>
</evidence>
<gene>
    <name evidence="8" type="ORF">A2799_03350</name>
</gene>
<keyword evidence="6" id="KW-0378">Hydrolase</keyword>
<evidence type="ECO:0000256" key="4">
    <source>
        <dbReference type="ARBA" id="ARBA00022723"/>
    </source>
</evidence>
<comment type="caution">
    <text evidence="8">The sequence shown here is derived from an EMBL/GenBank/DDBJ whole genome shotgun (WGS) entry which is preliminary data.</text>
</comment>
<dbReference type="Gene3D" id="3.40.390.30">
    <property type="entry name" value="Metalloproteases ('zincins'), catalytic domain"/>
    <property type="match status" value="1"/>
</dbReference>
<sequence length="119" mass="13525">MITITTGSRYKVDKTDLINKTTDILKKFGIARENNLNIIFVGKRKMREIASRYKNEDVALPILSFGYGEKGVTSSDENTFGEIVICYPQAVLLAAQKDKTVEQILLWLIEHGLENILYK</sequence>
<dbReference type="AlphaFoldDB" id="A0A1F7GE76"/>
<keyword evidence="3" id="KW-0540">Nuclease</keyword>
<dbReference type="Proteomes" id="UP000176850">
    <property type="component" value="Unassembled WGS sequence"/>
</dbReference>
<keyword evidence="7" id="KW-0862">Zinc</keyword>
<comment type="cofactor">
    <cofactor evidence="1">
        <name>Zn(2+)</name>
        <dbReference type="ChEBI" id="CHEBI:29105"/>
    </cofactor>
</comment>
<dbReference type="NCBIfam" id="TIGR00043">
    <property type="entry name" value="rRNA maturation RNase YbeY"/>
    <property type="match status" value="1"/>
</dbReference>
<dbReference type="GO" id="GO:0004519">
    <property type="term" value="F:endonuclease activity"/>
    <property type="evidence" value="ECO:0007669"/>
    <property type="project" value="UniProtKB-KW"/>
</dbReference>
<evidence type="ECO:0000256" key="3">
    <source>
        <dbReference type="ARBA" id="ARBA00022722"/>
    </source>
</evidence>
<accession>A0A1F7GE76</accession>
<evidence type="ECO:0000313" key="9">
    <source>
        <dbReference type="Proteomes" id="UP000176850"/>
    </source>
</evidence>
<proteinExistence type="inferred from homology"/>
<evidence type="ECO:0000313" key="8">
    <source>
        <dbReference type="EMBL" id="OGK17250.1"/>
    </source>
</evidence>
<comment type="similarity">
    <text evidence="2">Belongs to the endoribonuclease YbeY family.</text>
</comment>
<protein>
    <submittedName>
        <fullName evidence="8">rRNA maturation RNase YbeY</fullName>
    </submittedName>
</protein>
<dbReference type="GO" id="GO:0046872">
    <property type="term" value="F:metal ion binding"/>
    <property type="evidence" value="ECO:0007669"/>
    <property type="project" value="UniProtKB-KW"/>
</dbReference>
<dbReference type="Pfam" id="PF02130">
    <property type="entry name" value="YbeY"/>
    <property type="match status" value="1"/>
</dbReference>
<dbReference type="SUPFAM" id="SSF55486">
    <property type="entry name" value="Metalloproteases ('zincins'), catalytic domain"/>
    <property type="match status" value="1"/>
</dbReference>